<gene>
    <name evidence="2" type="ORF">LG34_13320</name>
</gene>
<dbReference type="EMBL" id="JRFU01000146">
    <property type="protein sequence ID" value="PWE85854.1"/>
    <property type="molecule type" value="Genomic_DNA"/>
</dbReference>
<evidence type="ECO:0000313" key="2">
    <source>
        <dbReference type="EMBL" id="PWE85854.1"/>
    </source>
</evidence>
<sequence length="162" mass="19148">MPLEKMILVEYADMKEEIKDLRKRIQKLESEIGRLENSIVTDSVSCGKKGKKSLGTVKISGVPNGLISRKRTTLAARRALLVEREAKLLELMNEAEEYINSIEKSELRMMFEFYYIDDLTWCQVAQRMNHAFPKRRIKYTEDNCRMRHNRFMDEIEKDLKKI</sequence>
<organism evidence="2 3">
    <name type="scientific">Eubacterium ramulus</name>
    <dbReference type="NCBI Taxonomy" id="39490"/>
    <lineage>
        <taxon>Bacteria</taxon>
        <taxon>Bacillati</taxon>
        <taxon>Bacillota</taxon>
        <taxon>Clostridia</taxon>
        <taxon>Eubacteriales</taxon>
        <taxon>Eubacteriaceae</taxon>
        <taxon>Eubacterium</taxon>
    </lineage>
</organism>
<protein>
    <submittedName>
        <fullName evidence="2">Uncharacterized protein</fullName>
    </submittedName>
</protein>
<dbReference type="OrthoDB" id="1936007at2"/>
<name>A0A2V1JQ36_EUBRA</name>
<proteinExistence type="predicted"/>
<feature type="coiled-coil region" evidence="1">
    <location>
        <begin position="81"/>
        <end position="108"/>
    </location>
</feature>
<dbReference type="AlphaFoldDB" id="A0A2V1JQ36"/>
<evidence type="ECO:0000313" key="3">
    <source>
        <dbReference type="Proteomes" id="UP000245288"/>
    </source>
</evidence>
<dbReference type="Proteomes" id="UP000245288">
    <property type="component" value="Unassembled WGS sequence"/>
</dbReference>
<keyword evidence="1" id="KW-0175">Coiled coil</keyword>
<keyword evidence="3" id="KW-1185">Reference proteome</keyword>
<reference evidence="2 3" key="1">
    <citation type="submission" date="2014-09" db="EMBL/GenBank/DDBJ databases">
        <title>Butyrate-producing bacteria isolated from human gut.</title>
        <authorList>
            <person name="Zhang Q."/>
            <person name="Zhao L."/>
        </authorList>
    </citation>
    <scope>NUCLEOTIDE SEQUENCE [LARGE SCALE GENOMIC DNA]</scope>
    <source>
        <strain evidence="2 3">21</strain>
    </source>
</reference>
<comment type="caution">
    <text evidence="2">The sequence shown here is derived from an EMBL/GenBank/DDBJ whole genome shotgun (WGS) entry which is preliminary data.</text>
</comment>
<accession>A0A2V1JQ36</accession>
<feature type="coiled-coil region" evidence="1">
    <location>
        <begin position="4"/>
        <end position="38"/>
    </location>
</feature>
<evidence type="ECO:0000256" key="1">
    <source>
        <dbReference type="SAM" id="Coils"/>
    </source>
</evidence>